<reference evidence="1" key="1">
    <citation type="submission" date="2018-06" db="EMBL/GenBank/DDBJ databases">
        <authorList>
            <person name="Zhirakovskaya E."/>
        </authorList>
    </citation>
    <scope>NUCLEOTIDE SEQUENCE</scope>
</reference>
<organism evidence="1">
    <name type="scientific">hydrothermal vent metagenome</name>
    <dbReference type="NCBI Taxonomy" id="652676"/>
    <lineage>
        <taxon>unclassified sequences</taxon>
        <taxon>metagenomes</taxon>
        <taxon>ecological metagenomes</taxon>
    </lineage>
</organism>
<proteinExistence type="predicted"/>
<evidence type="ECO:0000313" key="1">
    <source>
        <dbReference type="EMBL" id="VAW05976.1"/>
    </source>
</evidence>
<dbReference type="AlphaFoldDB" id="A0A3B0TG49"/>
<gene>
    <name evidence="1" type="ORF">MNBD_ALPHA01-1230</name>
</gene>
<accession>A0A3B0TG49</accession>
<protein>
    <submittedName>
        <fullName evidence="1">Uncharacterized protein</fullName>
    </submittedName>
</protein>
<name>A0A3B0TG49_9ZZZZ</name>
<sequence length="81" mass="9449">MKKITKILMMVILSFAAITLGSNVALAHSSKHIHKQKHLHVVKHIVRKHNVVIIKATPHRPHYVSYKRFTTRRHPVAVVWY</sequence>
<dbReference type="EMBL" id="UOEJ01000224">
    <property type="protein sequence ID" value="VAW05976.1"/>
    <property type="molecule type" value="Genomic_DNA"/>
</dbReference>